<dbReference type="OrthoDB" id="2123952at2759"/>
<feature type="coiled-coil region" evidence="3">
    <location>
        <begin position="57"/>
        <end position="91"/>
    </location>
</feature>
<dbReference type="GO" id="GO:0000981">
    <property type="term" value="F:DNA-binding transcription factor activity, RNA polymerase II-specific"/>
    <property type="evidence" value="ECO:0007669"/>
    <property type="project" value="InterPro"/>
</dbReference>
<dbReference type="InterPro" id="IPR002347">
    <property type="entry name" value="SDR_fam"/>
</dbReference>
<evidence type="ECO:0000256" key="1">
    <source>
        <dbReference type="ARBA" id="ARBA00022723"/>
    </source>
</evidence>
<dbReference type="InterPro" id="IPR007219">
    <property type="entry name" value="XnlR_reg_dom"/>
</dbReference>
<dbReference type="SMART" id="SM00066">
    <property type="entry name" value="GAL4"/>
    <property type="match status" value="1"/>
</dbReference>
<dbReference type="PANTHER" id="PTHR46910:SF25">
    <property type="entry name" value="ABC-TRANSPORTER-REGULATING TRANSCRIPTION FACTOR"/>
    <property type="match status" value="1"/>
</dbReference>
<dbReference type="Gene3D" id="3.40.50.720">
    <property type="entry name" value="NAD(P)-binding Rossmann-like Domain"/>
    <property type="match status" value="1"/>
</dbReference>
<evidence type="ECO:0000256" key="2">
    <source>
        <dbReference type="ARBA" id="ARBA00023242"/>
    </source>
</evidence>
<gene>
    <name evidence="5" type="ORF">FPHYL_6563</name>
</gene>
<keyword evidence="2" id="KW-0539">Nucleus</keyword>
<dbReference type="InterPro" id="IPR036864">
    <property type="entry name" value="Zn2-C6_fun-type_DNA-bd_sf"/>
</dbReference>
<dbReference type="PANTHER" id="PTHR46910">
    <property type="entry name" value="TRANSCRIPTION FACTOR PDR1"/>
    <property type="match status" value="1"/>
</dbReference>
<dbReference type="Pfam" id="PF00106">
    <property type="entry name" value="adh_short"/>
    <property type="match status" value="1"/>
</dbReference>
<dbReference type="InterPro" id="IPR050987">
    <property type="entry name" value="AtrR-like"/>
</dbReference>
<keyword evidence="1" id="KW-0479">Metal-binding</keyword>
<evidence type="ECO:0000256" key="3">
    <source>
        <dbReference type="SAM" id="Coils"/>
    </source>
</evidence>
<sequence length="835" mass="92443">MPPTQMTRKACDVCYRKRIRCDGQKPRCSHCVLYKSDCTFQATSRKAAIRKQPNGTTAALQSQVQSLETSLDEAQQRIRELEERLTQKSSSQSDQSQLREYDVSYPGRDSLQLGLELPPQHEVLSGVNKFLATFNTILPLFHPQRLLSRVNTWYEQPHQRDTSTWAAINVVLSLAYRHIPDEEKPPNYSTLHFMNKAQSVLNDIMLGDSSLLDVQTIVGMVVLLQATSDLKPASALIPIALRLAHGLGLHTRSSSEHLTASETLERDRVFWIAYILDRDISMRTKLPPIQSQNDISIDWPSATPTDGAGMLYIADNSSSFNFFLSRVQLAHIQGQVYEAMLSMSPAASDVYVRLDNVARIHQLLDDWLARIPFEFSPSAITRSGNVNLQRAFGVLYSSHLTCRSVVCKAHAMEAQWIPSLQDFGRKAVEQGVVTAPRLPVGWHKLVHESREYIEVFIAIDQKDPAFIWMTACTYISAAVCLTANNLFNPWHTKSETDDQLISPAFDFLDNMILQAPLPQLKRLRHSWDELINRKPKDVQYAETAKIAAELGTGFSSFTKSWHSKPYPFISPTRPELSAAGKNVVITGGGTGIGQATGIAFAQAGAKSIAVIGRRLEHLETSVKAIQAANPSTQVLFETGDIAKFESISTAMKNIVDKLGKIDNFIANAGMLPKAGPVYGYDEAQLRQGFEINVIGVFNSLQAFLPLAAPGAKVIYVGSGIGHWAPMAEVPGVFSYAAGKAAAFKMVDYFAFENPHIHVVSIQPGIIATGINPDLSVGFDTVELPAHFMVWLASEEADFLKGKFAWANWDAQELLELAKEIKSTRLLTVTLNGVDM</sequence>
<dbReference type="GO" id="GO:0006351">
    <property type="term" value="P:DNA-templated transcription"/>
    <property type="evidence" value="ECO:0007669"/>
    <property type="project" value="InterPro"/>
</dbReference>
<evidence type="ECO:0000259" key="4">
    <source>
        <dbReference type="PROSITE" id="PS50048"/>
    </source>
</evidence>
<feature type="domain" description="Zn(2)-C6 fungal-type" evidence="4">
    <location>
        <begin position="10"/>
        <end position="40"/>
    </location>
</feature>
<dbReference type="PROSITE" id="PS50048">
    <property type="entry name" value="ZN2_CY6_FUNGAL_2"/>
    <property type="match status" value="1"/>
</dbReference>
<dbReference type="InterPro" id="IPR001138">
    <property type="entry name" value="Zn2Cys6_DnaBD"/>
</dbReference>
<evidence type="ECO:0000313" key="6">
    <source>
        <dbReference type="Proteomes" id="UP000582016"/>
    </source>
</evidence>
<dbReference type="Proteomes" id="UP000582016">
    <property type="component" value="Unassembled WGS sequence"/>
</dbReference>
<keyword evidence="3" id="KW-0175">Coiled coil</keyword>
<dbReference type="CDD" id="cd12148">
    <property type="entry name" value="fungal_TF_MHR"/>
    <property type="match status" value="1"/>
</dbReference>
<dbReference type="PRINTS" id="PR00081">
    <property type="entry name" value="GDHRDH"/>
</dbReference>
<comment type="caution">
    <text evidence="5">The sequence shown here is derived from an EMBL/GenBank/DDBJ whole genome shotgun (WGS) entry which is preliminary data.</text>
</comment>
<evidence type="ECO:0000313" key="5">
    <source>
        <dbReference type="EMBL" id="KAF5560656.1"/>
    </source>
</evidence>
<dbReference type="SMART" id="SM00906">
    <property type="entry name" value="Fungal_trans"/>
    <property type="match status" value="1"/>
</dbReference>
<reference evidence="5 6" key="1">
    <citation type="submission" date="2020-05" db="EMBL/GenBank/DDBJ databases">
        <title>Identification and distribution of gene clusters putatively required for synthesis of sphingolipid metabolism inhibitors in phylogenetically diverse species of the filamentous fungus Fusarium.</title>
        <authorList>
            <person name="Kim H.-S."/>
            <person name="Busman M."/>
            <person name="Brown D.W."/>
            <person name="Divon H."/>
            <person name="Uhlig S."/>
            <person name="Proctor R.H."/>
        </authorList>
    </citation>
    <scope>NUCLEOTIDE SEQUENCE [LARGE SCALE GENOMIC DNA]</scope>
    <source>
        <strain evidence="5 6">NRRL 13617</strain>
    </source>
</reference>
<dbReference type="SUPFAM" id="SSF57701">
    <property type="entry name" value="Zn2/Cys6 DNA-binding domain"/>
    <property type="match status" value="1"/>
</dbReference>
<dbReference type="Pfam" id="PF04082">
    <property type="entry name" value="Fungal_trans"/>
    <property type="match status" value="1"/>
</dbReference>
<keyword evidence="6" id="KW-1185">Reference proteome</keyword>
<dbReference type="Gene3D" id="4.10.240.10">
    <property type="entry name" value="Zn(2)-C6 fungal-type DNA-binding domain"/>
    <property type="match status" value="1"/>
</dbReference>
<dbReference type="SUPFAM" id="SSF51735">
    <property type="entry name" value="NAD(P)-binding Rossmann-fold domains"/>
    <property type="match status" value="1"/>
</dbReference>
<dbReference type="InterPro" id="IPR036291">
    <property type="entry name" value="NAD(P)-bd_dom_sf"/>
</dbReference>
<dbReference type="CDD" id="cd05233">
    <property type="entry name" value="SDR_c"/>
    <property type="match status" value="1"/>
</dbReference>
<protein>
    <submittedName>
        <fullName evidence="5">Transcriptional activator Mut3p</fullName>
    </submittedName>
</protein>
<organism evidence="5 6">
    <name type="scientific">Fusarium phyllophilum</name>
    <dbReference type="NCBI Taxonomy" id="47803"/>
    <lineage>
        <taxon>Eukaryota</taxon>
        <taxon>Fungi</taxon>
        <taxon>Dikarya</taxon>
        <taxon>Ascomycota</taxon>
        <taxon>Pezizomycotina</taxon>
        <taxon>Sordariomycetes</taxon>
        <taxon>Hypocreomycetidae</taxon>
        <taxon>Hypocreales</taxon>
        <taxon>Nectriaceae</taxon>
        <taxon>Fusarium</taxon>
        <taxon>Fusarium fujikuroi species complex</taxon>
    </lineage>
</organism>
<dbReference type="EMBL" id="JAAOAQ010000228">
    <property type="protein sequence ID" value="KAF5560656.1"/>
    <property type="molecule type" value="Genomic_DNA"/>
</dbReference>
<accession>A0A8H5JWI7</accession>
<dbReference type="CDD" id="cd00067">
    <property type="entry name" value="GAL4"/>
    <property type="match status" value="1"/>
</dbReference>
<dbReference type="GO" id="GO:0008270">
    <property type="term" value="F:zinc ion binding"/>
    <property type="evidence" value="ECO:0007669"/>
    <property type="project" value="InterPro"/>
</dbReference>
<dbReference type="GO" id="GO:0003677">
    <property type="term" value="F:DNA binding"/>
    <property type="evidence" value="ECO:0007669"/>
    <property type="project" value="InterPro"/>
</dbReference>
<proteinExistence type="predicted"/>
<dbReference type="AlphaFoldDB" id="A0A8H5JWI7"/>
<name>A0A8H5JWI7_9HYPO</name>
<dbReference type="Pfam" id="PF00172">
    <property type="entry name" value="Zn_clus"/>
    <property type="match status" value="1"/>
</dbReference>